<comment type="caution">
    <text evidence="3">The sequence shown here is derived from an EMBL/GenBank/DDBJ whole genome shotgun (WGS) entry which is preliminary data.</text>
</comment>
<gene>
    <name evidence="3" type="ORF">BXU00_02890</name>
</gene>
<sequence>MRGFEEVMYAALALMVSVIVTYIFISNTNFPTYSVSKPIESMKTSLELVDYGIVYPNTLVIYLRPTSPVNISNVIIYINRQKAIIKKIGNTPGDIVDPNKGDLMMVSLDNFQGNSVDIFVSGYNLQSRSFSINLEGKKPITPTNIATYFYRIPITIKENSGNNLTDYQVNVIVNTQNLILQGKMRYDCGDIRFTYVYPNGTEVKITYWIESGCNTQNTKIWVKVPSISANGNATIYIYYGNPFATSGSNPNSVFIYFDTFDDLSKWSTYRGSSCTSINIYNFNGNNVVGLSVSGGTSDSRTWCIIYNLTVSLPSSFKIDVDVYTDNIVDTLPYFNSITGPFYVFRFDARGSYYDLIGYYPAGATSTQVIASTSIVSSKNTWYHMQIIRFPNGTWYLYKGGDLYSLGTLEASVTHTTTTSGYLGLTGDGATGTTYFDNLIVRKYTSPEPSVSLGNEETTFYYPS</sequence>
<protein>
    <recommendedName>
        <fullName evidence="2">DUF2341 domain-containing protein</fullName>
    </recommendedName>
</protein>
<dbReference type="EMBL" id="MWMI01000004">
    <property type="protein sequence ID" value="RIB35247.1"/>
    <property type="molecule type" value="Genomic_DNA"/>
</dbReference>
<keyword evidence="1" id="KW-0472">Membrane</keyword>
<dbReference type="AlphaFoldDB" id="A0A397WNT6"/>
<organism evidence="3 4">
    <name type="scientific">Candidatus Nanoclepta minutus</name>
    <dbReference type="NCBI Taxonomy" id="1940235"/>
    <lineage>
        <taxon>Archaea</taxon>
        <taxon>Nanobdellota</taxon>
        <taxon>Candidatus Nanoclepta</taxon>
    </lineage>
</organism>
<evidence type="ECO:0000256" key="1">
    <source>
        <dbReference type="SAM" id="Phobius"/>
    </source>
</evidence>
<dbReference type="Pfam" id="PF10102">
    <property type="entry name" value="DUF2341"/>
    <property type="match status" value="1"/>
</dbReference>
<name>A0A397WNT6_9ARCH</name>
<dbReference type="Proteomes" id="UP000266622">
    <property type="component" value="Unassembled WGS sequence"/>
</dbReference>
<keyword evidence="1" id="KW-0812">Transmembrane</keyword>
<reference evidence="3 4" key="1">
    <citation type="journal article" date="2018" name="Syst. Appl. Microbiol.">
        <title>A new symbiotic nanoarchaeote (Candidatus Nanoclepta minutus) and its host (Zestosphaera tikiterensis gen. nov., sp. nov.) from a New Zealand hot spring.</title>
        <authorList>
            <person name="St John E."/>
            <person name="Liu Y."/>
            <person name="Podar M."/>
            <person name="Stott M.B."/>
            <person name="Meneghin J."/>
            <person name="Chen Z."/>
            <person name="Lagutin K."/>
            <person name="Mitchell K."/>
            <person name="Reysenbach A.L."/>
        </authorList>
    </citation>
    <scope>NUCLEOTIDE SEQUENCE [LARGE SCALE GENOMIC DNA]</scope>
    <source>
        <strain evidence="3">NZ3</strain>
    </source>
</reference>
<evidence type="ECO:0000313" key="3">
    <source>
        <dbReference type="EMBL" id="RIB35247.1"/>
    </source>
</evidence>
<dbReference type="Gene3D" id="2.60.120.560">
    <property type="entry name" value="Exo-inulinase, domain 1"/>
    <property type="match status" value="1"/>
</dbReference>
<keyword evidence="1" id="KW-1133">Transmembrane helix</keyword>
<feature type="domain" description="DUF2341" evidence="2">
    <location>
        <begin position="187"/>
        <end position="267"/>
    </location>
</feature>
<feature type="transmembrane region" description="Helical" evidence="1">
    <location>
        <begin position="7"/>
        <end position="25"/>
    </location>
</feature>
<evidence type="ECO:0000259" key="2">
    <source>
        <dbReference type="Pfam" id="PF10102"/>
    </source>
</evidence>
<evidence type="ECO:0000313" key="4">
    <source>
        <dbReference type="Proteomes" id="UP000266622"/>
    </source>
</evidence>
<accession>A0A397WNT6</accession>
<dbReference type="InterPro" id="IPR018765">
    <property type="entry name" value="DUF2341"/>
</dbReference>
<proteinExistence type="predicted"/>